<keyword evidence="1" id="KW-0175">Coiled coil</keyword>
<dbReference type="InterPro" id="IPR012458">
    <property type="entry name" value="DUF1664"/>
</dbReference>
<sequence>ANLTAVRDRGAELDDSSVHLAGQPSPPSPAVVFSPCNPSSQQGGLREEPARFPPGDTHTRAGAMAMHAGVGLSKIIILIGAGYTGSIMMRNGKLSDILGDIQALIKGMENSKGSSHSDSESSHLAGQLDRLAREVQRMGSSRPITVLNGSCNQGKFSSLIVPLVPLGALGYGYMWWKGYSFGDLMYVTKRSMANAVASMTKHLEQVSSALAATKRHLTQRIENLDGKVDEQNLHLKEIKIEVIDVNGKIGRIGNDVKAIEAYLSSLDEKMNAIEDKQDLACDGVLYLCQFVHEKGGKAPEFLLNMAKSNTGRRALGYSEPTSLKGLQHIAESMEPGNCQPGENEIDTVENAKCLSRTPSIKC</sequence>
<dbReference type="EMBL" id="GDJX01024770">
    <property type="protein sequence ID" value="JAT43166.1"/>
    <property type="molecule type" value="Transcribed_RNA"/>
</dbReference>
<feature type="compositionally biased region" description="Basic and acidic residues" evidence="2">
    <location>
        <begin position="1"/>
        <end position="12"/>
    </location>
</feature>
<dbReference type="Pfam" id="PF07889">
    <property type="entry name" value="DUF1664"/>
    <property type="match status" value="1"/>
</dbReference>
<gene>
    <name evidence="4" type="primary">rad50_6</name>
    <name evidence="4" type="ORF">g.53231</name>
</gene>
<dbReference type="Gene3D" id="1.20.1480.30">
    <property type="entry name" value="Designed four-helix bundle protein"/>
    <property type="match status" value="1"/>
</dbReference>
<organism evidence="4">
    <name type="scientific">Anthurium amnicola</name>
    <dbReference type="NCBI Taxonomy" id="1678845"/>
    <lineage>
        <taxon>Eukaryota</taxon>
        <taxon>Viridiplantae</taxon>
        <taxon>Streptophyta</taxon>
        <taxon>Embryophyta</taxon>
        <taxon>Tracheophyta</taxon>
        <taxon>Spermatophyta</taxon>
        <taxon>Magnoliopsida</taxon>
        <taxon>Liliopsida</taxon>
        <taxon>Araceae</taxon>
        <taxon>Pothoideae</taxon>
        <taxon>Potheae</taxon>
        <taxon>Anthurium</taxon>
    </lineage>
</organism>
<feature type="non-terminal residue" evidence="4">
    <location>
        <position position="1"/>
    </location>
</feature>
<evidence type="ECO:0000313" key="4">
    <source>
        <dbReference type="EMBL" id="JAT43166.1"/>
    </source>
</evidence>
<evidence type="ECO:0000256" key="2">
    <source>
        <dbReference type="SAM" id="MobiDB-lite"/>
    </source>
</evidence>
<proteinExistence type="predicted"/>
<feature type="coiled-coil region" evidence="1">
    <location>
        <begin position="221"/>
        <end position="276"/>
    </location>
</feature>
<evidence type="ECO:0000256" key="1">
    <source>
        <dbReference type="SAM" id="Coils"/>
    </source>
</evidence>
<protein>
    <submittedName>
        <fullName evidence="4">DNA double-strand break repair Rad50 ATPase</fullName>
    </submittedName>
</protein>
<reference evidence="4" key="1">
    <citation type="submission" date="2015-07" db="EMBL/GenBank/DDBJ databases">
        <title>Transcriptome Assembly of Anthurium amnicola.</title>
        <authorList>
            <person name="Suzuki J."/>
        </authorList>
    </citation>
    <scope>NUCLEOTIDE SEQUENCE</scope>
</reference>
<dbReference type="PANTHER" id="PTHR46667">
    <property type="entry name" value="OS05G0182700 PROTEIN"/>
    <property type="match status" value="1"/>
</dbReference>
<feature type="region of interest" description="Disordered" evidence="2">
    <location>
        <begin position="1"/>
        <end position="29"/>
    </location>
</feature>
<evidence type="ECO:0000259" key="3">
    <source>
        <dbReference type="Pfam" id="PF07889"/>
    </source>
</evidence>
<accession>A0A1D1XL96</accession>
<name>A0A1D1XL96_9ARAE</name>
<dbReference type="AlphaFoldDB" id="A0A1D1XL96"/>
<feature type="domain" description="DUF1664" evidence="3">
    <location>
        <begin position="154"/>
        <end position="277"/>
    </location>
</feature>
<dbReference type="PANTHER" id="PTHR46667:SF6">
    <property type="entry name" value="OS01G0185100 PROTEIN"/>
    <property type="match status" value="1"/>
</dbReference>